<proteinExistence type="predicted"/>
<gene>
    <name evidence="2" type="ORF">SAMN05444352_11845</name>
</gene>
<dbReference type="Proteomes" id="UP000198407">
    <property type="component" value="Unassembled WGS sequence"/>
</dbReference>
<dbReference type="PANTHER" id="PTHR46390">
    <property type="entry name" value="MANNOSE-1-PHOSPHATE GUANYLYLTRANSFERASE"/>
    <property type="match status" value="1"/>
</dbReference>
<dbReference type="GO" id="GO:0009298">
    <property type="term" value="P:GDP-mannose biosynthetic process"/>
    <property type="evidence" value="ECO:0007669"/>
    <property type="project" value="TreeGrafter"/>
</dbReference>
<dbReference type="AlphaFoldDB" id="A0A239ICY6"/>
<protein>
    <submittedName>
        <fullName evidence="2">Nucleotidyl transferase</fullName>
    </submittedName>
</protein>
<dbReference type="InterPro" id="IPR005835">
    <property type="entry name" value="NTP_transferase_dom"/>
</dbReference>
<feature type="domain" description="Nucleotidyl transferase" evidence="1">
    <location>
        <begin position="6"/>
        <end position="43"/>
    </location>
</feature>
<dbReference type="Gene3D" id="3.90.550.10">
    <property type="entry name" value="Spore Coat Polysaccharide Biosynthesis Protein SpsA, Chain A"/>
    <property type="match status" value="1"/>
</dbReference>
<dbReference type="EMBL" id="FZOL01000018">
    <property type="protein sequence ID" value="SNS90284.1"/>
    <property type="molecule type" value="Genomic_DNA"/>
</dbReference>
<reference evidence="3" key="1">
    <citation type="submission" date="2017-06" db="EMBL/GenBank/DDBJ databases">
        <authorList>
            <person name="Varghese N."/>
            <person name="Submissions S."/>
        </authorList>
    </citation>
    <scope>NUCLEOTIDE SEQUENCE [LARGE SCALE GENOMIC DNA]</scope>
    <source>
        <strain evidence="3">DSM 22348</strain>
    </source>
</reference>
<dbReference type="Pfam" id="PF00483">
    <property type="entry name" value="NTP_transferase"/>
    <property type="match status" value="1"/>
</dbReference>
<dbReference type="GO" id="GO:0004475">
    <property type="term" value="F:mannose-1-phosphate guanylyltransferase (GTP) activity"/>
    <property type="evidence" value="ECO:0007669"/>
    <property type="project" value="TreeGrafter"/>
</dbReference>
<dbReference type="STRING" id="1215104.GCA_000730585_03210"/>
<dbReference type="SUPFAM" id="SSF53448">
    <property type="entry name" value="Nucleotide-diphospho-sugar transferases"/>
    <property type="match status" value="1"/>
</dbReference>
<accession>A0A239ICY6</accession>
<evidence type="ECO:0000313" key="2">
    <source>
        <dbReference type="EMBL" id="SNS90284.1"/>
    </source>
</evidence>
<dbReference type="PANTHER" id="PTHR46390:SF1">
    <property type="entry name" value="MANNOSE-1-PHOSPHATE GUANYLYLTRANSFERASE"/>
    <property type="match status" value="1"/>
</dbReference>
<sequence>MSVLIPCIIAGGTGTRLWPVSREALPKPFISLPDGQSLLHKTFVRFTDLYGRARESATD</sequence>
<keyword evidence="3" id="KW-1185">Reference proteome</keyword>
<evidence type="ECO:0000313" key="3">
    <source>
        <dbReference type="Proteomes" id="UP000198407"/>
    </source>
</evidence>
<dbReference type="InterPro" id="IPR051161">
    <property type="entry name" value="Mannose-6P_isomerase_type2"/>
</dbReference>
<keyword evidence="2" id="KW-0808">Transferase</keyword>
<evidence type="ECO:0000259" key="1">
    <source>
        <dbReference type="Pfam" id="PF00483"/>
    </source>
</evidence>
<name>A0A239ICY6_9PSED</name>
<organism evidence="2 3">
    <name type="scientific">Pseudomonas japonica</name>
    <dbReference type="NCBI Taxonomy" id="256466"/>
    <lineage>
        <taxon>Bacteria</taxon>
        <taxon>Pseudomonadati</taxon>
        <taxon>Pseudomonadota</taxon>
        <taxon>Gammaproteobacteria</taxon>
        <taxon>Pseudomonadales</taxon>
        <taxon>Pseudomonadaceae</taxon>
        <taxon>Pseudomonas</taxon>
    </lineage>
</organism>
<dbReference type="InterPro" id="IPR029044">
    <property type="entry name" value="Nucleotide-diphossugar_trans"/>
</dbReference>